<dbReference type="AlphaFoldDB" id="A0A7W9WW66"/>
<name>A0A7W9WW66_9BURK</name>
<dbReference type="EMBL" id="JACHBW010000023">
    <property type="protein sequence ID" value="MBB6106151.1"/>
    <property type="molecule type" value="Genomic_DNA"/>
</dbReference>
<comment type="caution">
    <text evidence="1">The sequence shown here is derived from an EMBL/GenBank/DDBJ whole genome shotgun (WGS) entry which is preliminary data.</text>
</comment>
<dbReference type="Proteomes" id="UP000571554">
    <property type="component" value="Unassembled WGS sequence"/>
</dbReference>
<proteinExistence type="predicted"/>
<evidence type="ECO:0000313" key="1">
    <source>
        <dbReference type="EMBL" id="MBB6106151.1"/>
    </source>
</evidence>
<organism evidence="1 2">
    <name type="scientific">Paraburkholderia bannensis</name>
    <dbReference type="NCBI Taxonomy" id="765414"/>
    <lineage>
        <taxon>Bacteria</taxon>
        <taxon>Pseudomonadati</taxon>
        <taxon>Pseudomonadota</taxon>
        <taxon>Betaproteobacteria</taxon>
        <taxon>Burkholderiales</taxon>
        <taxon>Burkholderiaceae</taxon>
        <taxon>Paraburkholderia</taxon>
    </lineage>
</organism>
<protein>
    <submittedName>
        <fullName evidence="1">Uncharacterized protein</fullName>
    </submittedName>
</protein>
<evidence type="ECO:0000313" key="2">
    <source>
        <dbReference type="Proteomes" id="UP000571554"/>
    </source>
</evidence>
<keyword evidence="2" id="KW-1185">Reference proteome</keyword>
<accession>A0A7W9WW66</accession>
<reference evidence="1 2" key="1">
    <citation type="submission" date="2020-08" db="EMBL/GenBank/DDBJ databases">
        <title>Above-ground endophytic microbial communities from plants in different locations in the United States.</title>
        <authorList>
            <person name="Frank C."/>
        </authorList>
    </citation>
    <scope>NUCLEOTIDE SEQUENCE [LARGE SCALE GENOMIC DNA]</scope>
    <source>
        <strain evidence="1 2">WP4_2_2</strain>
    </source>
</reference>
<sequence length="52" mass="5818">MHLVDHGTSPVSLNTATTGLKFLFEITLREPELLAPMQPIRVPVYRRASPIC</sequence>
<gene>
    <name evidence="1" type="ORF">F4827_006022</name>
</gene>